<name>A0A5J5BVF6_9ASTE</name>
<dbReference type="SUPFAM" id="SSF49599">
    <property type="entry name" value="TRAF domain-like"/>
    <property type="match status" value="2"/>
</dbReference>
<feature type="domain" description="MATH" evidence="1">
    <location>
        <begin position="19"/>
        <end position="154"/>
    </location>
</feature>
<dbReference type="OrthoDB" id="192247at2759"/>
<evidence type="ECO:0000313" key="3">
    <source>
        <dbReference type="Proteomes" id="UP000325577"/>
    </source>
</evidence>
<dbReference type="Proteomes" id="UP000325577">
    <property type="component" value="Linkage Group LG10"/>
</dbReference>
<dbReference type="PANTHER" id="PTHR46162:SF40">
    <property type="entry name" value="TRAF-LIKE FAMILY PROTEIN"/>
    <property type="match status" value="1"/>
</dbReference>
<dbReference type="AlphaFoldDB" id="A0A5J5BVF6"/>
<dbReference type="CDD" id="cd00121">
    <property type="entry name" value="MATH"/>
    <property type="match status" value="2"/>
</dbReference>
<proteinExistence type="predicted"/>
<dbReference type="SMART" id="SM00061">
    <property type="entry name" value="MATH"/>
    <property type="match status" value="2"/>
</dbReference>
<accession>A0A5J5BVF6</accession>
<feature type="domain" description="MATH" evidence="1">
    <location>
        <begin position="174"/>
        <end position="300"/>
    </location>
</feature>
<reference evidence="2 3" key="1">
    <citation type="submission" date="2019-09" db="EMBL/GenBank/DDBJ databases">
        <title>A chromosome-level genome assembly of the Chinese tupelo Nyssa sinensis.</title>
        <authorList>
            <person name="Yang X."/>
            <person name="Kang M."/>
            <person name="Yang Y."/>
            <person name="Xiong H."/>
            <person name="Wang M."/>
            <person name="Zhang Z."/>
            <person name="Wang Z."/>
            <person name="Wu H."/>
            <person name="Ma T."/>
            <person name="Liu J."/>
            <person name="Xi Z."/>
        </authorList>
    </citation>
    <scope>NUCLEOTIDE SEQUENCE [LARGE SCALE GENOMIC DNA]</scope>
    <source>
        <strain evidence="2">J267</strain>
        <tissue evidence="2">Leaf</tissue>
    </source>
</reference>
<dbReference type="EMBL" id="CM018033">
    <property type="protein sequence ID" value="KAA8545757.1"/>
    <property type="molecule type" value="Genomic_DNA"/>
</dbReference>
<keyword evidence="3" id="KW-1185">Reference proteome</keyword>
<protein>
    <recommendedName>
        <fullName evidence="1">MATH domain-containing protein</fullName>
    </recommendedName>
</protein>
<dbReference type="InterPro" id="IPR002083">
    <property type="entry name" value="MATH/TRAF_dom"/>
</dbReference>
<organism evidence="2 3">
    <name type="scientific">Nyssa sinensis</name>
    <dbReference type="NCBI Taxonomy" id="561372"/>
    <lineage>
        <taxon>Eukaryota</taxon>
        <taxon>Viridiplantae</taxon>
        <taxon>Streptophyta</taxon>
        <taxon>Embryophyta</taxon>
        <taxon>Tracheophyta</taxon>
        <taxon>Spermatophyta</taxon>
        <taxon>Magnoliopsida</taxon>
        <taxon>eudicotyledons</taxon>
        <taxon>Gunneridae</taxon>
        <taxon>Pentapetalae</taxon>
        <taxon>asterids</taxon>
        <taxon>Cornales</taxon>
        <taxon>Nyssaceae</taxon>
        <taxon>Nyssa</taxon>
    </lineage>
</organism>
<evidence type="ECO:0000313" key="2">
    <source>
        <dbReference type="EMBL" id="KAA8545757.1"/>
    </source>
</evidence>
<dbReference type="InterPro" id="IPR008974">
    <property type="entry name" value="TRAF-like"/>
</dbReference>
<sequence length="311" mass="36046">MSLATMTTDVSRTFREIQPAHYLLKIESFSLLLETNTEKYESDEFEAGGYKWRLHFYPNGNKKRNATDFISLYLVITDTKNLPQLWEVNVQFKFFVFDHIRDRYLTVQDADGIIRRFHGTKTEWGFDEFLSLTTLKTDSNGYLLDDSCVFGAEVFVIKYGGKGECLSMIKEPQDNIYTWKIDNFSGITQESLSSEKFNMGEQKWKLLLYPRGNVLGRGKSLSLFLEAADEGTRPLNWKLYAKYKLRIIDQINAKHFEKQGGNWFSNSNYNGGFWNFMLLSDLHGGWGLIVKNTLIVEVEIMIMSSIKNLTL</sequence>
<evidence type="ECO:0000259" key="1">
    <source>
        <dbReference type="PROSITE" id="PS50144"/>
    </source>
</evidence>
<dbReference type="Gene3D" id="2.60.210.10">
    <property type="entry name" value="Apoptosis, Tumor Necrosis Factor Receptor Associated Protein 2, Chain A"/>
    <property type="match status" value="2"/>
</dbReference>
<dbReference type="Pfam" id="PF22486">
    <property type="entry name" value="MATH_2"/>
    <property type="match status" value="2"/>
</dbReference>
<dbReference type="PANTHER" id="PTHR46162">
    <property type="entry name" value="TRAF-LIKE FAMILY PROTEIN"/>
    <property type="match status" value="1"/>
</dbReference>
<dbReference type="PROSITE" id="PS50144">
    <property type="entry name" value="MATH"/>
    <property type="match status" value="2"/>
</dbReference>
<gene>
    <name evidence="2" type="ORF">F0562_020792</name>
</gene>